<dbReference type="RefSeq" id="XP_037187149.1">
    <property type="nucleotide sequence ID" value="XM_037337769.1"/>
</dbReference>
<dbReference type="GeneID" id="59261461"/>
<feature type="domain" description="Heterokaryon incompatibility" evidence="1">
    <location>
        <begin position="14"/>
        <end position="94"/>
    </location>
</feature>
<evidence type="ECO:0000259" key="1">
    <source>
        <dbReference type="Pfam" id="PF06985"/>
    </source>
</evidence>
<dbReference type="InterPro" id="IPR052895">
    <property type="entry name" value="HetReg/Transcr_Mod"/>
</dbReference>
<proteinExistence type="predicted"/>
<gene>
    <name evidence="2" type="ORF">Bfra_007396</name>
</gene>
<reference evidence="2 3" key="1">
    <citation type="journal article" date="2020" name="Phytopathology">
        <title>A high-quality genome resource of Botrytis fragariae, a new and rapidly spreading fungal pathogen causing strawberry gray mold in the U.S.A.</title>
        <authorList>
            <person name="Wu Y."/>
            <person name="Saski C.A."/>
            <person name="Schnabel G."/>
            <person name="Xiao S."/>
            <person name="Hu M."/>
        </authorList>
    </citation>
    <scope>NUCLEOTIDE SEQUENCE [LARGE SCALE GENOMIC DNA]</scope>
    <source>
        <strain evidence="2 3">BVB16</strain>
    </source>
</reference>
<evidence type="ECO:0000313" key="2">
    <source>
        <dbReference type="EMBL" id="KAF5868200.1"/>
    </source>
</evidence>
<dbReference type="InterPro" id="IPR010730">
    <property type="entry name" value="HET"/>
</dbReference>
<dbReference type="OrthoDB" id="2157530at2759"/>
<sequence>MLLGRCRIKFPVTVNGKGFGDTANLFAAMQKLRKTNAIQRIWIDAICINQNDNDEKNTQVRLMRDIYQKTERCLIWLGEFEDAKPVTTMSDLIRKGKELTSASNIKICHLRIIIAFGRALGF</sequence>
<evidence type="ECO:0000313" key="3">
    <source>
        <dbReference type="Proteomes" id="UP000531561"/>
    </source>
</evidence>
<accession>A0A8H6EDS2</accession>
<dbReference type="PANTHER" id="PTHR24148:SF64">
    <property type="entry name" value="HETEROKARYON INCOMPATIBILITY DOMAIN-CONTAINING PROTEIN"/>
    <property type="match status" value="1"/>
</dbReference>
<dbReference type="Proteomes" id="UP000531561">
    <property type="component" value="Unassembled WGS sequence"/>
</dbReference>
<name>A0A8H6EDS2_9HELO</name>
<dbReference type="PANTHER" id="PTHR24148">
    <property type="entry name" value="ANKYRIN REPEAT DOMAIN-CONTAINING PROTEIN 39 HOMOLOG-RELATED"/>
    <property type="match status" value="1"/>
</dbReference>
<keyword evidence="3" id="KW-1185">Reference proteome</keyword>
<comment type="caution">
    <text evidence="2">The sequence shown here is derived from an EMBL/GenBank/DDBJ whole genome shotgun (WGS) entry which is preliminary data.</text>
</comment>
<dbReference type="Pfam" id="PF06985">
    <property type="entry name" value="HET"/>
    <property type="match status" value="1"/>
</dbReference>
<organism evidence="2 3">
    <name type="scientific">Botrytis fragariae</name>
    <dbReference type="NCBI Taxonomy" id="1964551"/>
    <lineage>
        <taxon>Eukaryota</taxon>
        <taxon>Fungi</taxon>
        <taxon>Dikarya</taxon>
        <taxon>Ascomycota</taxon>
        <taxon>Pezizomycotina</taxon>
        <taxon>Leotiomycetes</taxon>
        <taxon>Helotiales</taxon>
        <taxon>Sclerotiniaceae</taxon>
        <taxon>Botrytis</taxon>
    </lineage>
</organism>
<dbReference type="AlphaFoldDB" id="A0A8H6EDS2"/>
<protein>
    <submittedName>
        <fullName evidence="2">Putative heterokaryon incompatibility protein</fullName>
    </submittedName>
</protein>
<dbReference type="EMBL" id="JABFCT010000026">
    <property type="protein sequence ID" value="KAF5868200.1"/>
    <property type="molecule type" value="Genomic_DNA"/>
</dbReference>